<proteinExistence type="predicted"/>
<dbReference type="EMBL" id="WNZX01000016">
    <property type="protein sequence ID" value="MUG72573.1"/>
    <property type="molecule type" value="Genomic_DNA"/>
</dbReference>
<dbReference type="Proteomes" id="UP000450917">
    <property type="component" value="Unassembled WGS sequence"/>
</dbReference>
<accession>A0A7X2ZCZ4</accession>
<organism evidence="1 2">
    <name type="scientific">Paenibacillus validus</name>
    <dbReference type="NCBI Taxonomy" id="44253"/>
    <lineage>
        <taxon>Bacteria</taxon>
        <taxon>Bacillati</taxon>
        <taxon>Bacillota</taxon>
        <taxon>Bacilli</taxon>
        <taxon>Bacillales</taxon>
        <taxon>Paenibacillaceae</taxon>
        <taxon>Paenibacillus</taxon>
    </lineage>
</organism>
<sequence>MDFMLKYALAMHMPEGKRAGYYAQIVKALAERTSLFDRDKELLIFSSPEERSAAEPVMTQYAVPAEPIDLLLLPASLQARPTFTDFGFVSRLEQQPYLYADMAALFQLTHAPAASRSYEPASAAAQLDEHVLADWPAAFDPDGKDGAGDDYGPTIFAIEAQHDRLVEAIAEAYGCAVQWRYRPQPAPHAK</sequence>
<protein>
    <submittedName>
        <fullName evidence="1">Uncharacterized protein</fullName>
    </submittedName>
</protein>
<gene>
    <name evidence="1" type="ORF">GNP93_18040</name>
</gene>
<reference evidence="1 2" key="1">
    <citation type="submission" date="2019-11" db="EMBL/GenBank/DDBJ databases">
        <title>Draft genome sequences of five Paenibacillus species of dairy origin.</title>
        <authorList>
            <person name="Olajide A.M."/>
            <person name="Chen S."/>
            <person name="Lapointe G."/>
        </authorList>
    </citation>
    <scope>NUCLEOTIDE SEQUENCE [LARGE SCALE GENOMIC DNA]</scope>
    <source>
        <strain evidence="1 2">2CS3</strain>
    </source>
</reference>
<name>A0A7X2ZCZ4_9BACL</name>
<keyword evidence="2" id="KW-1185">Reference proteome</keyword>
<evidence type="ECO:0000313" key="2">
    <source>
        <dbReference type="Proteomes" id="UP000450917"/>
    </source>
</evidence>
<dbReference type="RefSeq" id="WP_155615247.1">
    <property type="nucleotide sequence ID" value="NZ_WNZX01000016.1"/>
</dbReference>
<dbReference type="AlphaFoldDB" id="A0A7X2ZCZ4"/>
<comment type="caution">
    <text evidence="1">The sequence shown here is derived from an EMBL/GenBank/DDBJ whole genome shotgun (WGS) entry which is preliminary data.</text>
</comment>
<evidence type="ECO:0000313" key="1">
    <source>
        <dbReference type="EMBL" id="MUG72573.1"/>
    </source>
</evidence>